<sequence>MAAKTPVSDSTDVDDLNTPLKSVLNFRDVGAFVNRASGTTRLKTRLLYRGARPVDEATVRDRERLVDEYGIKSIIDLRTKTEHIEQAQKRDAKVKASAAVPQSNDDVAGPLKMPDVVYHEINFNGSAFSRMLISKLTWLEFFRLAGLMIFGYRLDAIKILSPYMEEMGLVGLAKNSVDVCTKEVKQVFDVFADDRNWPVLVHCTQGKDRTGLIVMLVLWLTQIDDKIIEEDYLLSEPELAPEKESRMKEIGAIGLSEQFAVCPPGLAKEVHSHIQEKYGGVEKYLLEKVGVSRETLENVRRRMLAADS</sequence>
<dbReference type="PANTHER" id="PTHR31126:SF10">
    <property type="entry name" value="PROTEIN PHOSPHATASE, PUTATIVE (AFU_ORTHOLOGUE AFUA_6G06650)-RELATED"/>
    <property type="match status" value="1"/>
</dbReference>
<dbReference type="EMBL" id="JAPEVA010000006">
    <property type="protein sequence ID" value="KAJ4411148.1"/>
    <property type="molecule type" value="Genomic_DNA"/>
</dbReference>
<dbReference type="PROSITE" id="PS00383">
    <property type="entry name" value="TYR_PHOSPHATASE_1"/>
    <property type="match status" value="1"/>
</dbReference>
<dbReference type="Proteomes" id="UP001140510">
    <property type="component" value="Unassembled WGS sequence"/>
</dbReference>
<protein>
    <recommendedName>
        <fullName evidence="1">Tyrosine specific protein phosphatases domain-containing protein</fullName>
    </recommendedName>
</protein>
<dbReference type="InterPro" id="IPR000387">
    <property type="entry name" value="Tyr_Pase_dom"/>
</dbReference>
<feature type="domain" description="Tyrosine specific protein phosphatases" evidence="1">
    <location>
        <begin position="178"/>
        <end position="218"/>
    </location>
</feature>
<organism evidence="2 3">
    <name type="scientific">Didymella pomorum</name>
    <dbReference type="NCBI Taxonomy" id="749634"/>
    <lineage>
        <taxon>Eukaryota</taxon>
        <taxon>Fungi</taxon>
        <taxon>Dikarya</taxon>
        <taxon>Ascomycota</taxon>
        <taxon>Pezizomycotina</taxon>
        <taxon>Dothideomycetes</taxon>
        <taxon>Pleosporomycetidae</taxon>
        <taxon>Pleosporales</taxon>
        <taxon>Pleosporineae</taxon>
        <taxon>Didymellaceae</taxon>
        <taxon>Didymella</taxon>
    </lineage>
</organism>
<dbReference type="PROSITE" id="PS50056">
    <property type="entry name" value="TYR_PHOSPHATASE_2"/>
    <property type="match status" value="1"/>
</dbReference>
<dbReference type="InterPro" id="IPR029021">
    <property type="entry name" value="Prot-tyrosine_phosphatase-like"/>
</dbReference>
<dbReference type="PANTHER" id="PTHR31126">
    <property type="entry name" value="TYROSINE-PROTEIN PHOSPHATASE"/>
    <property type="match status" value="1"/>
</dbReference>
<evidence type="ECO:0000313" key="3">
    <source>
        <dbReference type="Proteomes" id="UP001140510"/>
    </source>
</evidence>
<dbReference type="InterPro" id="IPR026893">
    <property type="entry name" value="Tyr/Ser_Pase_IphP-type"/>
</dbReference>
<evidence type="ECO:0000259" key="1">
    <source>
        <dbReference type="PROSITE" id="PS50056"/>
    </source>
</evidence>
<dbReference type="AlphaFoldDB" id="A0A9W8ZP96"/>
<keyword evidence="3" id="KW-1185">Reference proteome</keyword>
<comment type="caution">
    <text evidence="2">The sequence shown here is derived from an EMBL/GenBank/DDBJ whole genome shotgun (WGS) entry which is preliminary data.</text>
</comment>
<gene>
    <name evidence="2" type="ORF">N0V91_001521</name>
</gene>
<dbReference type="SUPFAM" id="SSF52799">
    <property type="entry name" value="(Phosphotyrosine protein) phosphatases II"/>
    <property type="match status" value="1"/>
</dbReference>
<accession>A0A9W8ZP96</accession>
<proteinExistence type="predicted"/>
<dbReference type="InterPro" id="IPR016130">
    <property type="entry name" value="Tyr_Pase_AS"/>
</dbReference>
<dbReference type="OrthoDB" id="9988524at2759"/>
<dbReference type="Gene3D" id="3.90.190.10">
    <property type="entry name" value="Protein tyrosine phosphatase superfamily"/>
    <property type="match status" value="1"/>
</dbReference>
<reference evidence="2" key="1">
    <citation type="submission" date="2022-10" db="EMBL/GenBank/DDBJ databases">
        <title>Tapping the CABI collections for fungal endophytes: first genome assemblies for Collariella, Neodidymelliopsis, Ascochyta clinopodiicola, Didymella pomorum, Didymosphaeria variabile, Neocosmospora piperis and Neocucurbitaria cava.</title>
        <authorList>
            <person name="Hill R."/>
        </authorList>
    </citation>
    <scope>NUCLEOTIDE SEQUENCE</scope>
    <source>
        <strain evidence="2">IMI 355091</strain>
    </source>
</reference>
<name>A0A9W8ZP96_9PLEO</name>
<dbReference type="GO" id="GO:0004721">
    <property type="term" value="F:phosphoprotein phosphatase activity"/>
    <property type="evidence" value="ECO:0007669"/>
    <property type="project" value="InterPro"/>
</dbReference>
<evidence type="ECO:0000313" key="2">
    <source>
        <dbReference type="EMBL" id="KAJ4411148.1"/>
    </source>
</evidence>
<dbReference type="Pfam" id="PF13350">
    <property type="entry name" value="Y_phosphatase3"/>
    <property type="match status" value="1"/>
</dbReference>